<reference evidence="2 3" key="1">
    <citation type="submission" date="2016-08" db="EMBL/GenBank/DDBJ databases">
        <authorList>
            <person name="Seilhamer J.J."/>
        </authorList>
    </citation>
    <scope>NUCLEOTIDE SEQUENCE [LARGE SCALE GENOMIC DNA]</scope>
    <source>
        <strain evidence="2 3">ANC 4874</strain>
    </source>
</reference>
<name>A0A1C4GVY4_9GAMM</name>
<dbReference type="AlphaFoldDB" id="A0A1C4GVY4"/>
<sequence length="128" mass="14566">MTDSFLEYYEALERLKKDTPMRVLKGTKITNDAVSLEAGRGKGSIKKSRPIFADLIVAIQIASEQQMLVVNTQDKKIEKLKSELDQCRKELEAALAREVSLLYELYEVKKEINLLTGAKVIPIRKRRG</sequence>
<evidence type="ECO:0000256" key="1">
    <source>
        <dbReference type="SAM" id="Coils"/>
    </source>
</evidence>
<dbReference type="RefSeq" id="WP_092719678.1">
    <property type="nucleotide sequence ID" value="NZ_FMBK01000006.1"/>
</dbReference>
<organism evidence="2 3">
    <name type="scientific">Acinetobacter albensis</name>
    <dbReference type="NCBI Taxonomy" id="1673609"/>
    <lineage>
        <taxon>Bacteria</taxon>
        <taxon>Pseudomonadati</taxon>
        <taxon>Pseudomonadota</taxon>
        <taxon>Gammaproteobacteria</taxon>
        <taxon>Moraxellales</taxon>
        <taxon>Moraxellaceae</taxon>
        <taxon>Acinetobacter</taxon>
    </lineage>
</organism>
<proteinExistence type="predicted"/>
<feature type="coiled-coil region" evidence="1">
    <location>
        <begin position="70"/>
        <end position="97"/>
    </location>
</feature>
<evidence type="ECO:0000313" key="2">
    <source>
        <dbReference type="EMBL" id="SCC71961.1"/>
    </source>
</evidence>
<dbReference type="Proteomes" id="UP000243661">
    <property type="component" value="Unassembled WGS sequence"/>
</dbReference>
<keyword evidence="1" id="KW-0175">Coiled coil</keyword>
<protein>
    <submittedName>
        <fullName evidence="2">Uncharacterized protein</fullName>
    </submittedName>
</protein>
<dbReference type="OrthoDB" id="9097377at2"/>
<accession>A0A1C4GVY4</accession>
<dbReference type="EMBL" id="FMBK01000006">
    <property type="protein sequence ID" value="SCC71961.1"/>
    <property type="molecule type" value="Genomic_DNA"/>
</dbReference>
<gene>
    <name evidence="2" type="ORF">GA0116959_106189</name>
</gene>
<evidence type="ECO:0000313" key="3">
    <source>
        <dbReference type="Proteomes" id="UP000243661"/>
    </source>
</evidence>